<accession>A0A1M7XYX1</accession>
<proteinExistence type="inferred from homology"/>
<dbReference type="PANTHER" id="PTHR42715">
    <property type="entry name" value="BETA-GLUCOSIDASE"/>
    <property type="match status" value="1"/>
</dbReference>
<keyword evidence="4" id="KW-0326">Glycosidase</keyword>
<dbReference type="STRING" id="1121345.SAMN02745217_00549"/>
<keyword evidence="7" id="KW-1185">Reference proteome</keyword>
<dbReference type="SUPFAM" id="SSF51445">
    <property type="entry name" value="(Trans)glycosidases"/>
    <property type="match status" value="1"/>
</dbReference>
<evidence type="ECO:0000256" key="2">
    <source>
        <dbReference type="ARBA" id="ARBA00022801"/>
    </source>
</evidence>
<dbReference type="InterPro" id="IPR050288">
    <property type="entry name" value="Cellulose_deg_GH3"/>
</dbReference>
<dbReference type="InterPro" id="IPR017853">
    <property type="entry name" value="GH"/>
</dbReference>
<dbReference type="InterPro" id="IPR036962">
    <property type="entry name" value="Glyco_hydro_3_N_sf"/>
</dbReference>
<dbReference type="Pfam" id="PF00933">
    <property type="entry name" value="Glyco_hydro_3"/>
    <property type="match status" value="1"/>
</dbReference>
<keyword evidence="2 4" id="KW-0378">Hydrolase</keyword>
<evidence type="ECO:0000259" key="5">
    <source>
        <dbReference type="SMART" id="SM01217"/>
    </source>
</evidence>
<dbReference type="InterPro" id="IPR002772">
    <property type="entry name" value="Glyco_hydro_3_C"/>
</dbReference>
<dbReference type="SUPFAM" id="SSF52279">
    <property type="entry name" value="Beta-D-glucan exohydrolase, C-terminal domain"/>
    <property type="match status" value="1"/>
</dbReference>
<dbReference type="GO" id="GO:0004553">
    <property type="term" value="F:hydrolase activity, hydrolyzing O-glycosyl compounds"/>
    <property type="evidence" value="ECO:0007669"/>
    <property type="project" value="InterPro"/>
</dbReference>
<dbReference type="InterPro" id="IPR026891">
    <property type="entry name" value="Fn3-like"/>
</dbReference>
<dbReference type="Gene3D" id="3.20.20.300">
    <property type="entry name" value="Glycoside hydrolase, family 3, N-terminal domain"/>
    <property type="match status" value="1"/>
</dbReference>
<dbReference type="Pfam" id="PF01915">
    <property type="entry name" value="Glyco_hydro_3_C"/>
    <property type="match status" value="1"/>
</dbReference>
<evidence type="ECO:0000313" key="7">
    <source>
        <dbReference type="Proteomes" id="UP000184612"/>
    </source>
</evidence>
<dbReference type="PROSITE" id="PS00775">
    <property type="entry name" value="GLYCOSYL_HYDROL_F3"/>
    <property type="match status" value="1"/>
</dbReference>
<dbReference type="SMART" id="SM01217">
    <property type="entry name" value="Fn3_like"/>
    <property type="match status" value="1"/>
</dbReference>
<dbReference type="AlphaFoldDB" id="A0A1M7XYX1"/>
<dbReference type="OrthoDB" id="98455at2"/>
<dbReference type="RefSeq" id="WP_073587255.1">
    <property type="nucleotide sequence ID" value="NZ_FRFD01000003.1"/>
</dbReference>
<dbReference type="Gene3D" id="2.60.40.10">
    <property type="entry name" value="Immunoglobulins"/>
    <property type="match status" value="1"/>
</dbReference>
<comment type="similarity">
    <text evidence="1 4">Belongs to the glycosyl hydrolase 3 family.</text>
</comment>
<dbReference type="PRINTS" id="PR00133">
    <property type="entry name" value="GLHYDRLASE3"/>
</dbReference>
<evidence type="ECO:0000313" key="6">
    <source>
        <dbReference type="EMBL" id="SHO44321.1"/>
    </source>
</evidence>
<dbReference type="PANTHER" id="PTHR42715:SF10">
    <property type="entry name" value="BETA-GLUCOSIDASE"/>
    <property type="match status" value="1"/>
</dbReference>
<reference evidence="6 7" key="1">
    <citation type="submission" date="2016-12" db="EMBL/GenBank/DDBJ databases">
        <authorList>
            <person name="Song W.-J."/>
            <person name="Kurnit D.M."/>
        </authorList>
    </citation>
    <scope>NUCLEOTIDE SEQUENCE [LARGE SCALE GENOMIC DNA]</scope>
    <source>
        <strain evidence="6 7">DSM 12503</strain>
    </source>
</reference>
<dbReference type="Gene3D" id="3.40.50.1700">
    <property type="entry name" value="Glycoside hydrolase family 3 C-terminal domain"/>
    <property type="match status" value="1"/>
</dbReference>
<organism evidence="6 7">
    <name type="scientific">Anaerocolumna xylanovorans DSM 12503</name>
    <dbReference type="NCBI Taxonomy" id="1121345"/>
    <lineage>
        <taxon>Bacteria</taxon>
        <taxon>Bacillati</taxon>
        <taxon>Bacillota</taxon>
        <taxon>Clostridia</taxon>
        <taxon>Lachnospirales</taxon>
        <taxon>Lachnospiraceae</taxon>
        <taxon>Anaerocolumna</taxon>
    </lineage>
</organism>
<dbReference type="Gene3D" id="2.60.120.260">
    <property type="entry name" value="Galactose-binding domain-like"/>
    <property type="match status" value="1"/>
</dbReference>
<name>A0A1M7XYX1_9FIRM</name>
<evidence type="ECO:0000256" key="1">
    <source>
        <dbReference type="ARBA" id="ARBA00005336"/>
    </source>
</evidence>
<dbReference type="InterPro" id="IPR013783">
    <property type="entry name" value="Ig-like_fold"/>
</dbReference>
<gene>
    <name evidence="6" type="ORF">SAMN02745217_00549</name>
</gene>
<keyword evidence="3" id="KW-0119">Carbohydrate metabolism</keyword>
<dbReference type="EMBL" id="FRFD01000003">
    <property type="protein sequence ID" value="SHO44321.1"/>
    <property type="molecule type" value="Genomic_DNA"/>
</dbReference>
<dbReference type="Pfam" id="PF14310">
    <property type="entry name" value="Fn3-like"/>
    <property type="match status" value="1"/>
</dbReference>
<dbReference type="GO" id="GO:0005975">
    <property type="term" value="P:carbohydrate metabolic process"/>
    <property type="evidence" value="ECO:0007669"/>
    <property type="project" value="InterPro"/>
</dbReference>
<feature type="domain" description="Fibronectin type III-like" evidence="5">
    <location>
        <begin position="323"/>
        <end position="399"/>
    </location>
</feature>
<dbReference type="InterPro" id="IPR001764">
    <property type="entry name" value="Glyco_hydro_3_N"/>
</dbReference>
<dbReference type="InterPro" id="IPR036881">
    <property type="entry name" value="Glyco_hydro_3_C_sf"/>
</dbReference>
<evidence type="ECO:0000256" key="4">
    <source>
        <dbReference type="RuleBase" id="RU361161"/>
    </source>
</evidence>
<dbReference type="InterPro" id="IPR019800">
    <property type="entry name" value="Glyco_hydro_3_AS"/>
</dbReference>
<evidence type="ECO:0000256" key="3">
    <source>
        <dbReference type="ARBA" id="ARBA00023277"/>
    </source>
</evidence>
<sequence length="933" mass="103064">MNQKKIGIPLEGFAEFSRRAAAEGAVLLKNDDMVLPIKSGENVSLFGRIQKNYYRSGTGSGGCVNVSYTTNLLDGLRSKKDIHVNEELAAVYENWLQDNPFDDGGGVWAGEPWNQKEMPLSTELVKSAREQSEKAIVVIGRTAGEDKDNADAPGSYRLTKEEEEMLKAVTGYFEQVAVVLNVSNIIDMSWMDSAGFKYPVKCVIYAWQGGMEGGNAIADVLAGEVTPSGKLTDTIAYSIEDYPSTKNYGGEIKNIYQEDIYVGYRYFETFCPEKVHFEFGCGLSYTDFSVTTLKAEKVRENNKDCIVLQVKVRNEGEIYSGKEVVEVYYEAPQGRLGRPVRALGAFGKTGLLKPKEEEILTIKMPAAVMAAYDDGGVTGNPFCYVLEAGEYRIYAGNSLRNAALVQIDGKDGYVLEKLAVTERLKQASAPVEDFTRMKPGKKKEDGSYEIAYEKVPKLTISMEERIKSNLPKEIKYAGDKGYHLKDVAENKVTMEEFLSQLSNEDLAALVRGEGMCHPLVTPGTASAFGGVTDRLLHFGIPLACTSDGPSGIRMDGGYKATQVPIGTLLAATWNTKLVEELYVMEGRELLSNSIDMLLGPGLNIRRSPLNGRNFEYFSEDPLITGKFAGAVVRGIMKGGSNATLKHFACNNQEKFRSKVDAVVSERALREIYLKGFEIAVKEGGANGIMTSYNPINGHWSASNYDLNTTILREEWGFQGIVMTDWWAIMNDVVSGSASGKPADRKNTHFMVKAQNDLYMVVSNFGAEVNAYRDLTEEALKEGILTRGELQRCAGNICEFIIKAPVFKREESFTEEAVFVAATSFDKDADNIINSDDTFVSVQESTQSLVKVKEAGIYRLMVNVRSFGSDLAQTSCSLLLNDTQIATIQTGGTDGQWVRQKLVKAELKQGFYCLELKGLKQGMEIEWVEFKRIS</sequence>
<protein>
    <submittedName>
        <fullName evidence="6">Beta-glucosidase</fullName>
    </submittedName>
</protein>
<dbReference type="Proteomes" id="UP000184612">
    <property type="component" value="Unassembled WGS sequence"/>
</dbReference>